<organism evidence="4 5">
    <name type="scientific">Nannochloropsis salina CCMP1776</name>
    <dbReference type="NCBI Taxonomy" id="1027361"/>
    <lineage>
        <taxon>Eukaryota</taxon>
        <taxon>Sar</taxon>
        <taxon>Stramenopiles</taxon>
        <taxon>Ochrophyta</taxon>
        <taxon>Eustigmatophyceae</taxon>
        <taxon>Eustigmatales</taxon>
        <taxon>Monodopsidaceae</taxon>
        <taxon>Microchloropsis</taxon>
        <taxon>Microchloropsis salina</taxon>
    </lineage>
</organism>
<dbReference type="AlphaFoldDB" id="A0A4D9CR24"/>
<dbReference type="GO" id="GO:0006121">
    <property type="term" value="P:mitochondrial electron transport, succinate to ubiquinone"/>
    <property type="evidence" value="ECO:0007669"/>
    <property type="project" value="TreeGrafter"/>
</dbReference>
<dbReference type="GO" id="GO:0006099">
    <property type="term" value="P:tricarboxylic acid cycle"/>
    <property type="evidence" value="ECO:0007669"/>
    <property type="project" value="TreeGrafter"/>
</dbReference>
<keyword evidence="1" id="KW-0496">Mitochondrion</keyword>
<dbReference type="Proteomes" id="UP000355283">
    <property type="component" value="Unassembled WGS sequence"/>
</dbReference>
<evidence type="ECO:0000313" key="5">
    <source>
        <dbReference type="Proteomes" id="UP000355283"/>
    </source>
</evidence>
<name>A0A4D9CR24_9STRA</name>
<proteinExistence type="predicted"/>
<dbReference type="GO" id="GO:0005739">
    <property type="term" value="C:mitochondrion"/>
    <property type="evidence" value="ECO:0007669"/>
    <property type="project" value="TreeGrafter"/>
</dbReference>
<accession>A0A4D9CR24</accession>
<keyword evidence="2" id="KW-0143">Chaperone</keyword>
<dbReference type="Gene3D" id="1.10.150.250">
    <property type="entry name" value="Flavinator of succinate dehydrogenase"/>
    <property type="match status" value="1"/>
</dbReference>
<feature type="region of interest" description="Disordered" evidence="3">
    <location>
        <begin position="65"/>
        <end position="89"/>
    </location>
</feature>
<dbReference type="PANTHER" id="PTHR12469">
    <property type="entry name" value="PROTEIN EMI5 HOMOLOG, MITOCHONDRIAL"/>
    <property type="match status" value="1"/>
</dbReference>
<comment type="caution">
    <text evidence="4">The sequence shown here is derived from an EMBL/GenBank/DDBJ whole genome shotgun (WGS) entry which is preliminary data.</text>
</comment>
<keyword evidence="5" id="KW-1185">Reference proteome</keyword>
<evidence type="ECO:0000256" key="3">
    <source>
        <dbReference type="SAM" id="MobiDB-lite"/>
    </source>
</evidence>
<sequence length="195" mass="21491">MAPSCAGLLFSSAARRSIYSLRNAVVTAFFDTRTLSSSAHSKPPPSPELTPAQVRRIGERTKAQLDDHLRLKTQVPESSLDPTAPPGPVDTDLIRRKRLLYRSKQRGWLEVDLLLGSWAAENVMSLSVPELDEYEKILNMETIDIFNLVNGALAPPPALKGSKILSRLQEYANSSPFGNASTRTYEAVKDRTGLI</sequence>
<dbReference type="SUPFAM" id="SSF109910">
    <property type="entry name" value="YgfY-like"/>
    <property type="match status" value="1"/>
</dbReference>
<evidence type="ECO:0008006" key="6">
    <source>
        <dbReference type="Google" id="ProtNLM"/>
    </source>
</evidence>
<dbReference type="PANTHER" id="PTHR12469:SF2">
    <property type="entry name" value="SUCCINATE DEHYDROGENASE ASSEMBLY FACTOR 2, MITOCHONDRIAL"/>
    <property type="match status" value="1"/>
</dbReference>
<evidence type="ECO:0000256" key="2">
    <source>
        <dbReference type="ARBA" id="ARBA00023186"/>
    </source>
</evidence>
<protein>
    <recommendedName>
        <fullName evidence="6">Succinate dehydrogenase assembly factor 2, mitochondrial</fullName>
    </recommendedName>
</protein>
<gene>
    <name evidence="4" type="ORF">NSK_006912</name>
</gene>
<evidence type="ECO:0000256" key="1">
    <source>
        <dbReference type="ARBA" id="ARBA00023128"/>
    </source>
</evidence>
<dbReference type="OrthoDB" id="284292at2759"/>
<dbReference type="InterPro" id="IPR036714">
    <property type="entry name" value="SDH_sf"/>
</dbReference>
<dbReference type="Pfam" id="PF03937">
    <property type="entry name" value="Sdh5"/>
    <property type="match status" value="1"/>
</dbReference>
<dbReference type="InterPro" id="IPR005631">
    <property type="entry name" value="SDH"/>
</dbReference>
<reference evidence="4 5" key="1">
    <citation type="submission" date="2019-01" db="EMBL/GenBank/DDBJ databases">
        <title>Nuclear Genome Assembly of the Microalgal Biofuel strain Nannochloropsis salina CCMP1776.</title>
        <authorList>
            <person name="Hovde B."/>
        </authorList>
    </citation>
    <scope>NUCLEOTIDE SEQUENCE [LARGE SCALE GENOMIC DNA]</scope>
    <source>
        <strain evidence="4 5">CCMP1776</strain>
    </source>
</reference>
<dbReference type="FunFam" id="1.10.150.250:FF:000004">
    <property type="entry name" value="Succinate dehydrogenase assembly factor 2, mitochondrial"/>
    <property type="match status" value="1"/>
</dbReference>
<dbReference type="GO" id="GO:0034553">
    <property type="term" value="P:mitochondrial respiratory chain complex II assembly"/>
    <property type="evidence" value="ECO:0007669"/>
    <property type="project" value="TreeGrafter"/>
</dbReference>
<evidence type="ECO:0000313" key="4">
    <source>
        <dbReference type="EMBL" id="TFJ81661.1"/>
    </source>
</evidence>
<dbReference type="EMBL" id="SDOX01000122">
    <property type="protein sequence ID" value="TFJ81661.1"/>
    <property type="molecule type" value="Genomic_DNA"/>
</dbReference>